<keyword evidence="2" id="KW-0444">Lipid biosynthesis</keyword>
<name>V5WGX9_9SPIO</name>
<reference evidence="10 11" key="1">
    <citation type="journal article" date="2015" name="Stand. Genomic Sci.">
        <title>Complete genome sequence and description of Salinispira pacifica gen. nov., sp. nov., a novel spirochaete isolated form a hypersaline microbial mat.</title>
        <authorList>
            <person name="Ben Hania W."/>
            <person name="Joseph M."/>
            <person name="Schumann P."/>
            <person name="Bunk B."/>
            <person name="Fiebig A."/>
            <person name="Sproer C."/>
            <person name="Klenk H.P."/>
            <person name="Fardeau M.L."/>
            <person name="Spring S."/>
        </authorList>
    </citation>
    <scope>NUCLEOTIDE SEQUENCE [LARGE SCALE GENOMIC DNA]</scope>
    <source>
        <strain evidence="10 11">L21-RPul-D2</strain>
    </source>
</reference>
<keyword evidence="6" id="KW-0443">Lipid metabolism</keyword>
<dbReference type="CDD" id="cd00586">
    <property type="entry name" value="4HBT"/>
    <property type="match status" value="1"/>
</dbReference>
<dbReference type="HOGENOM" id="CLU_1026330_0_0_12"/>
<evidence type="ECO:0000256" key="1">
    <source>
        <dbReference type="ARBA" id="ARBA00006500"/>
    </source>
</evidence>
<evidence type="ECO:0000256" key="4">
    <source>
        <dbReference type="ARBA" id="ARBA00022832"/>
    </source>
</evidence>
<proteinExistence type="inferred from homology"/>
<dbReference type="GO" id="GO:0000036">
    <property type="term" value="F:acyl carrier activity"/>
    <property type="evidence" value="ECO:0007669"/>
    <property type="project" value="TreeGrafter"/>
</dbReference>
<sequence>MERNMKFSREYEVRGFEIDENYHLKPYHIASYFQDAMAQNFADNMLAAYDLQKEGRTWVLSDLCIDFLHQMPRWRTSVLVETWVSSIRGFRLTIDFRVSDSRGTPISQGSSSWVIVKKPGNRPEKIEPYARKLGEPHSPLYPGYRFHEPDLDGSPSPLPYGACGLRHPWEEDQKAWSICQPIRSYDIDFNGHVSNIRYIAGAVEAIPVELRSSLRPSSFRIKYLREAVLDQVLVSEVRTVHEDSDAIEYHHILKECESAVEFSRMVSVWKR</sequence>
<feature type="domain" description="Acyl-ACP thioesterase-like C-terminal" evidence="9">
    <location>
        <begin position="181"/>
        <end position="255"/>
    </location>
</feature>
<dbReference type="Pfam" id="PF20791">
    <property type="entry name" value="Acyl-ACP_TE_C"/>
    <property type="match status" value="1"/>
</dbReference>
<dbReference type="Gene3D" id="3.10.129.10">
    <property type="entry name" value="Hotdog Thioesterase"/>
    <property type="match status" value="1"/>
</dbReference>
<dbReference type="EMBL" id="CP006939">
    <property type="protein sequence ID" value="AHC15072.1"/>
    <property type="molecule type" value="Genomic_DNA"/>
</dbReference>
<dbReference type="OrthoDB" id="9801517at2"/>
<dbReference type="PANTHER" id="PTHR31727:SF6">
    <property type="entry name" value="OLEOYL-ACYL CARRIER PROTEIN THIOESTERASE 1, CHLOROPLASTIC"/>
    <property type="match status" value="1"/>
</dbReference>
<dbReference type="eggNOG" id="COG3884">
    <property type="taxonomic scope" value="Bacteria"/>
</dbReference>
<dbReference type="KEGG" id="slr:L21SP2_1689"/>
<dbReference type="Pfam" id="PF01643">
    <property type="entry name" value="Acyl-ACP_TE"/>
    <property type="match status" value="1"/>
</dbReference>
<dbReference type="InterPro" id="IPR029069">
    <property type="entry name" value="HotDog_dom_sf"/>
</dbReference>
<dbReference type="STRING" id="1307761.L21SP2_1689"/>
<evidence type="ECO:0000256" key="3">
    <source>
        <dbReference type="ARBA" id="ARBA00022801"/>
    </source>
</evidence>
<evidence type="ECO:0000256" key="6">
    <source>
        <dbReference type="ARBA" id="ARBA00023098"/>
    </source>
</evidence>
<keyword evidence="7" id="KW-0275">Fatty acid biosynthesis</keyword>
<dbReference type="GO" id="GO:0016297">
    <property type="term" value="F:fatty acyl-[ACP] hydrolase activity"/>
    <property type="evidence" value="ECO:0007669"/>
    <property type="project" value="InterPro"/>
</dbReference>
<dbReference type="SUPFAM" id="SSF54637">
    <property type="entry name" value="Thioesterase/thiol ester dehydrase-isomerase"/>
    <property type="match status" value="2"/>
</dbReference>
<evidence type="ECO:0000313" key="10">
    <source>
        <dbReference type="EMBL" id="AHC15072.1"/>
    </source>
</evidence>
<gene>
    <name evidence="10" type="ORF">L21SP2_1689</name>
</gene>
<evidence type="ECO:0000256" key="2">
    <source>
        <dbReference type="ARBA" id="ARBA00022516"/>
    </source>
</evidence>
<evidence type="ECO:0000256" key="7">
    <source>
        <dbReference type="ARBA" id="ARBA00023160"/>
    </source>
</evidence>
<protein>
    <submittedName>
        <fullName evidence="10">Acyl-ACP thioesterase</fullName>
    </submittedName>
</protein>
<keyword evidence="3" id="KW-0378">Hydrolase</keyword>
<dbReference type="PANTHER" id="PTHR31727">
    <property type="entry name" value="OLEOYL-ACYL CARRIER PROTEIN THIOESTERASE 1, CHLOROPLASTIC"/>
    <property type="match status" value="1"/>
</dbReference>
<keyword evidence="11" id="KW-1185">Reference proteome</keyword>
<dbReference type="Proteomes" id="UP000018680">
    <property type="component" value="Chromosome"/>
</dbReference>
<comment type="similarity">
    <text evidence="1">Belongs to the acyl-ACP thioesterase family.</text>
</comment>
<evidence type="ECO:0000259" key="9">
    <source>
        <dbReference type="Pfam" id="PF20791"/>
    </source>
</evidence>
<keyword evidence="5" id="KW-0809">Transit peptide</keyword>
<dbReference type="InterPro" id="IPR045023">
    <property type="entry name" value="FATA/B"/>
</dbReference>
<feature type="domain" description="Acyl-ACP thioesterase N-terminal hotdog" evidence="8">
    <location>
        <begin position="5"/>
        <end position="128"/>
    </location>
</feature>
<organism evidence="10 11">
    <name type="scientific">Salinispira pacifica</name>
    <dbReference type="NCBI Taxonomy" id="1307761"/>
    <lineage>
        <taxon>Bacteria</taxon>
        <taxon>Pseudomonadati</taxon>
        <taxon>Spirochaetota</taxon>
        <taxon>Spirochaetia</taxon>
        <taxon>Spirochaetales</taxon>
        <taxon>Spirochaetaceae</taxon>
        <taxon>Salinispira</taxon>
    </lineage>
</organism>
<accession>V5WGX9</accession>
<dbReference type="AlphaFoldDB" id="V5WGX9"/>
<dbReference type="InterPro" id="IPR049427">
    <property type="entry name" value="Acyl-ACP_TE_C"/>
</dbReference>
<evidence type="ECO:0000259" key="8">
    <source>
        <dbReference type="Pfam" id="PF01643"/>
    </source>
</evidence>
<keyword evidence="4" id="KW-0276">Fatty acid metabolism</keyword>
<dbReference type="InterPro" id="IPR002864">
    <property type="entry name" value="Acyl-ACP_thioesterase_NHD"/>
</dbReference>
<evidence type="ECO:0000256" key="5">
    <source>
        <dbReference type="ARBA" id="ARBA00022946"/>
    </source>
</evidence>
<evidence type="ECO:0000313" key="11">
    <source>
        <dbReference type="Proteomes" id="UP000018680"/>
    </source>
</evidence>